<dbReference type="SUPFAM" id="SSF158446">
    <property type="entry name" value="IVS-encoded protein-like"/>
    <property type="match status" value="1"/>
</dbReference>
<proteinExistence type="predicted"/>
<dbReference type="Gene3D" id="1.20.1440.60">
    <property type="entry name" value="23S rRNA-intervening sequence"/>
    <property type="match status" value="1"/>
</dbReference>
<protein>
    <recommendedName>
        <fullName evidence="2">Four helix bundle protein</fullName>
    </recommendedName>
</protein>
<dbReference type="InterPro" id="IPR036583">
    <property type="entry name" value="23S_rRNA_IVS_sf"/>
</dbReference>
<evidence type="ECO:0008006" key="2">
    <source>
        <dbReference type="Google" id="ProtNLM"/>
    </source>
</evidence>
<organism evidence="1">
    <name type="scientific">hydrothermal vent metagenome</name>
    <dbReference type="NCBI Taxonomy" id="652676"/>
    <lineage>
        <taxon>unclassified sequences</taxon>
        <taxon>metagenomes</taxon>
        <taxon>ecological metagenomes</taxon>
    </lineage>
</organism>
<reference evidence="1" key="1">
    <citation type="submission" date="2018-06" db="EMBL/GenBank/DDBJ databases">
        <authorList>
            <person name="Zhirakovskaya E."/>
        </authorList>
    </citation>
    <scope>NUCLEOTIDE SEQUENCE</scope>
</reference>
<feature type="non-terminal residue" evidence="1">
    <location>
        <position position="36"/>
    </location>
</feature>
<evidence type="ECO:0000313" key="1">
    <source>
        <dbReference type="EMBL" id="VAW22752.1"/>
    </source>
</evidence>
<dbReference type="AlphaFoldDB" id="A0A3B0U8H9"/>
<dbReference type="InterPro" id="IPR012657">
    <property type="entry name" value="23S_rRNA-intervening_sequence"/>
</dbReference>
<gene>
    <name evidence="1" type="ORF">MNBD_BACTEROID04-1740</name>
</gene>
<sequence length="36" mass="4173">MDHKNLDAWKMSIDLVAEVYKVTKAFPKNEEYGITS</sequence>
<name>A0A3B0U8H9_9ZZZZ</name>
<dbReference type="EMBL" id="UOER01000157">
    <property type="protein sequence ID" value="VAW22752.1"/>
    <property type="molecule type" value="Genomic_DNA"/>
</dbReference>
<accession>A0A3B0U8H9</accession>
<dbReference type="NCBIfam" id="TIGR02436">
    <property type="entry name" value="four helix bundle protein"/>
    <property type="match status" value="1"/>
</dbReference>